<dbReference type="GO" id="GO:0002218">
    <property type="term" value="P:activation of innate immune response"/>
    <property type="evidence" value="ECO:0007669"/>
    <property type="project" value="InterPro"/>
</dbReference>
<feature type="region of interest" description="Disordered" evidence="1">
    <location>
        <begin position="262"/>
        <end position="291"/>
    </location>
</feature>
<name>A0A4Y2D603_ARAVE</name>
<reference evidence="3 4" key="1">
    <citation type="journal article" date="2019" name="Sci. Rep.">
        <title>Orb-weaving spider Araneus ventricosus genome elucidates the spidroin gene catalogue.</title>
        <authorList>
            <person name="Kono N."/>
            <person name="Nakamura H."/>
            <person name="Ohtoshi R."/>
            <person name="Moran D.A.P."/>
            <person name="Shinohara A."/>
            <person name="Yoshida Y."/>
            <person name="Fujiwara M."/>
            <person name="Mori M."/>
            <person name="Tomita M."/>
            <person name="Arakawa K."/>
        </authorList>
    </citation>
    <scope>NUCLEOTIDE SEQUENCE [LARGE SCALE GENOMIC DNA]</scope>
</reference>
<dbReference type="SUPFAM" id="SSF57756">
    <property type="entry name" value="Retrovirus zinc finger-like domains"/>
    <property type="match status" value="1"/>
</dbReference>
<organism evidence="3 4">
    <name type="scientific">Araneus ventricosus</name>
    <name type="common">Orbweaver spider</name>
    <name type="synonym">Epeira ventricosa</name>
    <dbReference type="NCBI Taxonomy" id="182803"/>
    <lineage>
        <taxon>Eukaryota</taxon>
        <taxon>Metazoa</taxon>
        <taxon>Ecdysozoa</taxon>
        <taxon>Arthropoda</taxon>
        <taxon>Chelicerata</taxon>
        <taxon>Arachnida</taxon>
        <taxon>Araneae</taxon>
        <taxon>Araneomorphae</taxon>
        <taxon>Entelegynae</taxon>
        <taxon>Araneoidea</taxon>
        <taxon>Araneidae</taxon>
        <taxon>Araneus</taxon>
    </lineage>
</organism>
<feature type="domain" description="CCHC-type" evidence="2">
    <location>
        <begin position="198"/>
        <end position="214"/>
    </location>
</feature>
<dbReference type="PANTHER" id="PTHR22639:SF3">
    <property type="entry name" value="ZINC FINGER CCHC DOMAIN-CONTAINING PROTEIN 3"/>
    <property type="match status" value="1"/>
</dbReference>
<feature type="region of interest" description="Disordered" evidence="1">
    <location>
        <begin position="313"/>
        <end position="380"/>
    </location>
</feature>
<evidence type="ECO:0000313" key="3">
    <source>
        <dbReference type="EMBL" id="GBM11537.1"/>
    </source>
</evidence>
<dbReference type="OrthoDB" id="6485787at2759"/>
<sequence length="624" mass="68515">MGKKKSGPFSGQQIASNSSNFPTFFLIKRVSTSDESFHSVSPFLVEKAITGSIGDVKSTKKLRSGDLLVEVQSRKQSEQILKIKKISTIPITVSPHASLNSSKGVITCGELLNVPTEEILTELQGQGVSHVRRISIRRDGQLLNTKHLILTFDSAKLPENIKAGYMRLSVRTYIPNPLRCFQCQRFGHSKTSCRGTLTCARCAEVGHESTDCTRAEKNLASPDLTDFTLVKSRKKLKKDSPNKTSNTIPTAEKISKFYTTSHREVRNPVPAKDNISTRQSVLKPLATPKTTSVDTELLPMAVLPPLEKALLQSRESDADAEMSSSSLSEEDALEYDMSEDLEDSLAGTSPPPSSKPQKADKYKNSSKPPDSIARASPPVNNFPISSSPSVAPVSEEALASPDFTDFKLVSNKKKLKRDSPTKTNNSIAKAEKISKFYTSSRREVLNTVPTKDNICTHQSALKPFETKKHTSVDIELLPMAVLPPLEQTVLQSRESDADAEMSSSSLSEEDALEYDMSEDLEDSPAVISPPPFSKPEKGDKYKNRTIGSGINMLGKEKVSRTFNKTEVQAYVAAIGAVPQVVSEYNQMIMNSKMYHREAYTRAGKTDNTVVKISAGDDISNFVKI</sequence>
<dbReference type="GO" id="GO:0003690">
    <property type="term" value="F:double-stranded DNA binding"/>
    <property type="evidence" value="ECO:0007669"/>
    <property type="project" value="InterPro"/>
</dbReference>
<gene>
    <name evidence="3" type="ORF">AVEN_240673_1</name>
</gene>
<feature type="compositionally biased region" description="Acidic residues" evidence="1">
    <location>
        <begin position="328"/>
        <end position="343"/>
    </location>
</feature>
<keyword evidence="4" id="KW-1185">Reference proteome</keyword>
<dbReference type="InterPro" id="IPR001878">
    <property type="entry name" value="Znf_CCHC"/>
</dbReference>
<dbReference type="EMBL" id="BGPR01000300">
    <property type="protein sequence ID" value="GBM11537.1"/>
    <property type="molecule type" value="Genomic_DNA"/>
</dbReference>
<accession>A0A4Y2D603</accession>
<feature type="domain" description="CCHC-type" evidence="2">
    <location>
        <begin position="179"/>
        <end position="195"/>
    </location>
</feature>
<dbReference type="SMART" id="SM00343">
    <property type="entry name" value="ZnF_C2HC"/>
    <property type="match status" value="2"/>
</dbReference>
<dbReference type="InterPro" id="IPR036875">
    <property type="entry name" value="Znf_CCHC_sf"/>
</dbReference>
<dbReference type="GO" id="GO:0008270">
    <property type="term" value="F:zinc ion binding"/>
    <property type="evidence" value="ECO:0007669"/>
    <property type="project" value="InterPro"/>
</dbReference>
<dbReference type="InterPro" id="IPR042509">
    <property type="entry name" value="ZCCHC3"/>
</dbReference>
<dbReference type="GO" id="GO:0003723">
    <property type="term" value="F:RNA binding"/>
    <property type="evidence" value="ECO:0007669"/>
    <property type="project" value="InterPro"/>
</dbReference>
<protein>
    <recommendedName>
        <fullName evidence="2">CCHC-type domain-containing protein</fullName>
    </recommendedName>
</protein>
<dbReference type="AlphaFoldDB" id="A0A4Y2D603"/>
<evidence type="ECO:0000259" key="2">
    <source>
        <dbReference type="SMART" id="SM00343"/>
    </source>
</evidence>
<feature type="region of interest" description="Disordered" evidence="1">
    <location>
        <begin position="519"/>
        <end position="540"/>
    </location>
</feature>
<comment type="caution">
    <text evidence="3">The sequence shown here is derived from an EMBL/GenBank/DDBJ whole genome shotgun (WGS) entry which is preliminary data.</text>
</comment>
<proteinExistence type="predicted"/>
<evidence type="ECO:0000256" key="1">
    <source>
        <dbReference type="SAM" id="MobiDB-lite"/>
    </source>
</evidence>
<evidence type="ECO:0000313" key="4">
    <source>
        <dbReference type="Proteomes" id="UP000499080"/>
    </source>
</evidence>
<dbReference type="Proteomes" id="UP000499080">
    <property type="component" value="Unassembled WGS sequence"/>
</dbReference>
<dbReference type="PANTHER" id="PTHR22639">
    <property type="entry name" value="GAG-RELATED PROTEIN"/>
    <property type="match status" value="1"/>
</dbReference>
<dbReference type="Gene3D" id="4.10.60.10">
    <property type="entry name" value="Zinc finger, CCHC-type"/>
    <property type="match status" value="1"/>
</dbReference>